<reference evidence="3" key="1">
    <citation type="submission" date="2017-12" db="EMBL/GenBank/DDBJ databases">
        <title>Phylogenetic diversity of female urinary microbiome.</title>
        <authorList>
            <person name="Thomas-White K."/>
            <person name="Wolfe A.J."/>
        </authorList>
    </citation>
    <scope>NUCLEOTIDE SEQUENCE [LARGE SCALE GENOMIC DNA]</scope>
    <source>
        <strain evidence="3">UMB0023</strain>
    </source>
</reference>
<dbReference type="Proteomes" id="UP000234781">
    <property type="component" value="Chromosome"/>
</dbReference>
<name>A0A9X7F5V7_NEIPE</name>
<dbReference type="Gene3D" id="3.40.50.300">
    <property type="entry name" value="P-loop containing nucleotide triphosphate hydrolases"/>
    <property type="match status" value="1"/>
</dbReference>
<dbReference type="AlphaFoldDB" id="A0A9X7F5V7"/>
<dbReference type="InterPro" id="IPR027417">
    <property type="entry name" value="P-loop_NTPase"/>
</dbReference>
<keyword evidence="3" id="KW-1185">Reference proteome</keyword>
<dbReference type="RefSeq" id="WP_101756416.1">
    <property type="nucleotide sequence ID" value="NZ_CP136962.1"/>
</dbReference>
<evidence type="ECO:0000259" key="1">
    <source>
        <dbReference type="Pfam" id="PF00350"/>
    </source>
</evidence>
<evidence type="ECO:0000313" key="3">
    <source>
        <dbReference type="Proteomes" id="UP000234781"/>
    </source>
</evidence>
<dbReference type="Pfam" id="PF00350">
    <property type="entry name" value="Dynamin_N"/>
    <property type="match status" value="1"/>
</dbReference>
<dbReference type="EMBL" id="CP136962">
    <property type="protein sequence ID" value="WOS97033.1"/>
    <property type="molecule type" value="Genomic_DNA"/>
</dbReference>
<evidence type="ECO:0000313" key="2">
    <source>
        <dbReference type="EMBL" id="WOS97033.1"/>
    </source>
</evidence>
<accession>A0A9X7F5V7</accession>
<sequence>MNAVLTRADLLKSFEQLKVQFSQALNDAQSKDQAFESLRRTFYDNLSRRLQDAKKRLPEKNPLAQQVSQFMDVLTRTNEEWDKKIAGRDKGVAFRQNFNDSLLVFVYGKVKSGKSSLGNYVAWGNTDPDTVPNLKQSIHEALQPQYFSHDRTNVASGDALKEAENKQEFRVGATEATSSIQGFRLSGLTWVDSPGLHSVNSENGQLARDYVEHADLILYTMKSDAPGRETDLAEIRELFHKDKKTVLLLTGSDTTEEDEDENEQIIQVLVMKDTDTCAKQRSYVADALEKLNLPATNNMEIISFSAHYAQLHEREPELFQDSGMGQFFTVLHDLIHAEGVSMKKRVPMTNFKNFVSDCVRDIAPYRSLLADFEKTVVNLQNKLPKSISAVQSKAKSDITNAVNHEFDLLENHSDSQKKQGIQTAQQKLSKESAKIVQKHLANVFDEIMNDFQKEISDDFNSSDMIKLPDFSVEMQQQEIVSGVSSGTKKRNSGIGTLIGMGIGAFIGGPAGAVAGSFVGGMLGNVLGSDASSITERISLPVGDNFHEIRYVAITAYSEAVSQQISQSADKLLNQVLQEAKKLLQDLNDDVQHMENQLQDLHDDVELVLKQM</sequence>
<dbReference type="InterPro" id="IPR045063">
    <property type="entry name" value="Dynamin_N"/>
</dbReference>
<feature type="domain" description="Dynamin N-terminal" evidence="1">
    <location>
        <begin position="159"/>
        <end position="247"/>
    </location>
</feature>
<proteinExistence type="predicted"/>
<organism evidence="2 3">
    <name type="scientific">Neisseria perflava</name>
    <dbReference type="NCBI Taxonomy" id="33053"/>
    <lineage>
        <taxon>Bacteria</taxon>
        <taxon>Pseudomonadati</taxon>
        <taxon>Pseudomonadota</taxon>
        <taxon>Betaproteobacteria</taxon>
        <taxon>Neisseriales</taxon>
        <taxon>Neisseriaceae</taxon>
        <taxon>Neisseria</taxon>
    </lineage>
</organism>
<protein>
    <submittedName>
        <fullName evidence="2">Dynamin family protein</fullName>
    </submittedName>
</protein>
<reference evidence="2 3" key="2">
    <citation type="submission" date="2023-10" db="EMBL/GenBank/DDBJ databases">
        <authorList>
            <person name="Choi B."/>
        </authorList>
    </citation>
    <scope>NUCLEOTIDE SEQUENCE [LARGE SCALE GENOMIC DNA]</scope>
    <source>
        <strain evidence="2 3">UMB0023</strain>
    </source>
</reference>
<gene>
    <name evidence="2" type="ORF">CYJ98_005440</name>
</gene>
<dbReference type="SUPFAM" id="SSF52540">
    <property type="entry name" value="P-loop containing nucleoside triphosphate hydrolases"/>
    <property type="match status" value="1"/>
</dbReference>